<evidence type="ECO:0000313" key="9">
    <source>
        <dbReference type="EMBL" id="VFP83390.1"/>
    </source>
</evidence>
<dbReference type="InterPro" id="IPR002938">
    <property type="entry name" value="FAD-bd"/>
</dbReference>
<evidence type="ECO:0000256" key="2">
    <source>
        <dbReference type="ARBA" id="ARBA00004749"/>
    </source>
</evidence>
<dbReference type="Proteomes" id="UP000294368">
    <property type="component" value="Chromosome"/>
</dbReference>
<dbReference type="NCBIfam" id="TIGR01984">
    <property type="entry name" value="UbiH"/>
    <property type="match status" value="1"/>
</dbReference>
<dbReference type="InterPro" id="IPR018168">
    <property type="entry name" value="Ubi_Hdrlase_CS"/>
</dbReference>
<keyword evidence="5" id="KW-0274">FAD</keyword>
<dbReference type="GO" id="GO:0071949">
    <property type="term" value="F:FAD binding"/>
    <property type="evidence" value="ECO:0007669"/>
    <property type="project" value="InterPro"/>
</dbReference>
<evidence type="ECO:0000256" key="5">
    <source>
        <dbReference type="ARBA" id="ARBA00022827"/>
    </source>
</evidence>
<keyword evidence="7" id="KW-0503">Monooxygenase</keyword>
<dbReference type="NCBIfam" id="NF004356">
    <property type="entry name" value="PRK05732.1"/>
    <property type="match status" value="1"/>
</dbReference>
<proteinExistence type="inferred from homology"/>
<dbReference type="PROSITE" id="PS01304">
    <property type="entry name" value="UBIH"/>
    <property type="match status" value="1"/>
</dbReference>
<evidence type="ECO:0000256" key="4">
    <source>
        <dbReference type="ARBA" id="ARBA00022630"/>
    </source>
</evidence>
<dbReference type="UniPathway" id="UPA00232"/>
<organism evidence="9 10">
    <name type="scientific">Candidatus Erwinia haradaeae</name>
    <dbReference type="NCBI Taxonomy" id="1922217"/>
    <lineage>
        <taxon>Bacteria</taxon>
        <taxon>Pseudomonadati</taxon>
        <taxon>Pseudomonadota</taxon>
        <taxon>Gammaproteobacteria</taxon>
        <taxon>Enterobacterales</taxon>
        <taxon>Erwiniaceae</taxon>
        <taxon>Erwinia</taxon>
    </lineage>
</organism>
<dbReference type="Gene3D" id="3.50.50.60">
    <property type="entry name" value="FAD/NAD(P)-binding domain"/>
    <property type="match status" value="2"/>
</dbReference>
<evidence type="ECO:0000256" key="7">
    <source>
        <dbReference type="ARBA" id="ARBA00023033"/>
    </source>
</evidence>
<feature type="domain" description="FAD-binding" evidence="8">
    <location>
        <begin position="2"/>
        <end position="340"/>
    </location>
</feature>
<sequence length="403" mass="44859">MSIIIVGGGIVGSMLALALSYTTQGNQTIFLIAEKKLKSNWHTTYDGKSIALSIDTCQKIASFGVWSAIKPLATAITNIHISDRGSPGFILLNSQDYNISALGYIIELSRAMNTLLTCVQEAPGIHLYCPRKVSEIERFEEYVCVTLDNGEKIHGELLVAADGTYSDVANLCGIKRCTVNYEQVAVVSTVLTQLAHNGWAFERFTDQGPLAMLPIANGYSTFIWCQSYISQQRIEKWNDKQFLIELQDAFGWRLGRFLQVGRRKIHPLQLQTTTQNISHRLVLIGNAAQTLHPIAGQGFNLGMRDITLLADTLQSAWKHGTGAGDYLTLQNYQKSRMKDVRDTITITDGLLRIFSNRHAGLVMGRALALIMIDQIPSLRRVLAQWILGGMQWNTALRDKNETL</sequence>
<dbReference type="RefSeq" id="WP_157988726.1">
    <property type="nucleotide sequence ID" value="NZ_LR217715.1"/>
</dbReference>
<keyword evidence="4" id="KW-0285">Flavoprotein</keyword>
<dbReference type="SUPFAM" id="SSF51905">
    <property type="entry name" value="FAD/NAD(P)-binding domain"/>
    <property type="match status" value="1"/>
</dbReference>
<evidence type="ECO:0000259" key="8">
    <source>
        <dbReference type="Pfam" id="PF01494"/>
    </source>
</evidence>
<dbReference type="GO" id="GO:0006744">
    <property type="term" value="P:ubiquinone biosynthetic process"/>
    <property type="evidence" value="ECO:0007669"/>
    <property type="project" value="UniProtKB-UniPathway"/>
</dbReference>
<dbReference type="EC" id="1.14.13.-" evidence="9"/>
<comment type="similarity">
    <text evidence="3">Belongs to the UbiH/COQ6 family.</text>
</comment>
<keyword evidence="6 9" id="KW-0560">Oxidoreductase</keyword>
<dbReference type="AlphaFoldDB" id="A0A451DAQ6"/>
<dbReference type="PRINTS" id="PR00420">
    <property type="entry name" value="RNGMNOXGNASE"/>
</dbReference>
<dbReference type="EMBL" id="LR217715">
    <property type="protein sequence ID" value="VFP83390.1"/>
    <property type="molecule type" value="Genomic_DNA"/>
</dbReference>
<protein>
    <submittedName>
        <fullName evidence="9">2-octaprenyl-6-methoxyphenol hydroxylase</fullName>
        <ecNumber evidence="9">1.14.13.-</ecNumber>
    </submittedName>
</protein>
<comment type="cofactor">
    <cofactor evidence="1">
        <name>FAD</name>
        <dbReference type="ChEBI" id="CHEBI:57692"/>
    </cofactor>
</comment>
<reference evidence="9 10" key="1">
    <citation type="submission" date="2019-02" db="EMBL/GenBank/DDBJ databases">
        <authorList>
            <person name="Manzano-Marin A."/>
            <person name="Manzano-Marin A."/>
        </authorList>
    </citation>
    <scope>NUCLEOTIDE SEQUENCE [LARGE SCALE GENOMIC DNA]</scope>
    <source>
        <strain evidence="9 10">ErCikochiana</strain>
    </source>
</reference>
<dbReference type="PANTHER" id="PTHR43876">
    <property type="entry name" value="UBIQUINONE BIOSYNTHESIS MONOOXYGENASE COQ6, MITOCHONDRIAL"/>
    <property type="match status" value="1"/>
</dbReference>
<evidence type="ECO:0000256" key="3">
    <source>
        <dbReference type="ARBA" id="ARBA00005349"/>
    </source>
</evidence>
<evidence type="ECO:0000256" key="6">
    <source>
        <dbReference type="ARBA" id="ARBA00023002"/>
    </source>
</evidence>
<dbReference type="InterPro" id="IPR036188">
    <property type="entry name" value="FAD/NAD-bd_sf"/>
</dbReference>
<dbReference type="InterPro" id="IPR051205">
    <property type="entry name" value="UbiH/COQ6_monooxygenase"/>
</dbReference>
<comment type="pathway">
    <text evidence="2">Cofactor biosynthesis; ubiquinone biosynthesis.</text>
</comment>
<dbReference type="PANTHER" id="PTHR43876:SF8">
    <property type="entry name" value="2-OCTAPRENYL-6-METHOXYPHENOL HYDROXYLASE"/>
    <property type="match status" value="1"/>
</dbReference>
<dbReference type="InterPro" id="IPR011295">
    <property type="entry name" value="UbiH"/>
</dbReference>
<name>A0A451DAQ6_9GAMM</name>
<evidence type="ECO:0000313" key="10">
    <source>
        <dbReference type="Proteomes" id="UP000294368"/>
    </source>
</evidence>
<dbReference type="Pfam" id="PF01494">
    <property type="entry name" value="FAD_binding_3"/>
    <property type="match status" value="1"/>
</dbReference>
<gene>
    <name evidence="9" type="primary">ubiH</name>
    <name evidence="9" type="ORF">ERCIKOCA2762_648</name>
</gene>
<accession>A0A451DAQ6</accession>
<dbReference type="InterPro" id="IPR010971">
    <property type="entry name" value="UbiH/COQ6"/>
</dbReference>
<dbReference type="NCBIfam" id="TIGR01988">
    <property type="entry name" value="Ubi-OHases"/>
    <property type="match status" value="1"/>
</dbReference>
<dbReference type="OrthoDB" id="9769565at2"/>
<evidence type="ECO:0000256" key="1">
    <source>
        <dbReference type="ARBA" id="ARBA00001974"/>
    </source>
</evidence>
<dbReference type="GO" id="GO:0008681">
    <property type="term" value="F:2-octaprenyl-6-methoxyphenol hydroxylase activity"/>
    <property type="evidence" value="ECO:0007669"/>
    <property type="project" value="InterPro"/>
</dbReference>